<comment type="subunit">
    <text evidence="10">The 26S proteasome consists of a 20S proteasome core and two 19S regulatory subunits. The 20S proteasome core is composed of 28 subunits that are arranged in four stacked rings, resulting in a barrel-shaped structure. The two end rings are each formed by seven alpha subunits, and the two central rings are each formed by seven beta subunits. The catalytic chamber with the active sites is on the inside of the barrel.</text>
</comment>
<dbReference type="EC" id="3.4.25.1" evidence="3"/>
<dbReference type="SUPFAM" id="SSF56235">
    <property type="entry name" value="N-terminal nucleophile aminohydrolases (Ntn hydrolases)"/>
    <property type="match status" value="1"/>
</dbReference>
<dbReference type="GO" id="GO:0005839">
    <property type="term" value="C:proteasome core complex"/>
    <property type="evidence" value="ECO:0007669"/>
    <property type="project" value="InterPro"/>
</dbReference>
<dbReference type="PANTHER" id="PTHR32194">
    <property type="entry name" value="METALLOPROTEASE TLDD"/>
    <property type="match status" value="1"/>
</dbReference>
<evidence type="ECO:0000256" key="2">
    <source>
        <dbReference type="ARBA" id="ARBA00004123"/>
    </source>
</evidence>
<dbReference type="GeneID" id="103518868"/>
<name>A0A1S3DI16_DIACI</name>
<feature type="region of interest" description="Disordered" evidence="12">
    <location>
        <begin position="233"/>
        <end position="263"/>
    </location>
</feature>
<dbReference type="GO" id="GO:0005737">
    <property type="term" value="C:cytoplasm"/>
    <property type="evidence" value="ECO:0007669"/>
    <property type="project" value="TreeGrafter"/>
</dbReference>
<evidence type="ECO:0000313" key="14">
    <source>
        <dbReference type="RefSeq" id="XP_008482173.3"/>
    </source>
</evidence>
<dbReference type="Pfam" id="PF00227">
    <property type="entry name" value="Proteasome"/>
    <property type="match status" value="1"/>
</dbReference>
<organism evidence="13 14">
    <name type="scientific">Diaphorina citri</name>
    <name type="common">Asian citrus psyllid</name>
    <dbReference type="NCBI Taxonomy" id="121845"/>
    <lineage>
        <taxon>Eukaryota</taxon>
        <taxon>Metazoa</taxon>
        <taxon>Ecdysozoa</taxon>
        <taxon>Arthropoda</taxon>
        <taxon>Hexapoda</taxon>
        <taxon>Insecta</taxon>
        <taxon>Pterygota</taxon>
        <taxon>Neoptera</taxon>
        <taxon>Paraneoptera</taxon>
        <taxon>Hemiptera</taxon>
        <taxon>Sternorrhyncha</taxon>
        <taxon>Psylloidea</taxon>
        <taxon>Psyllidae</taxon>
        <taxon>Diaphorininae</taxon>
        <taxon>Diaphorina</taxon>
    </lineage>
</organism>
<keyword evidence="9" id="KW-0539">Nucleus</keyword>
<dbReference type="AlphaFoldDB" id="A0A1S3DI16"/>
<dbReference type="InterPro" id="IPR001353">
    <property type="entry name" value="Proteasome_sua/b"/>
</dbReference>
<keyword evidence="4" id="KW-0963">Cytoplasm</keyword>
<dbReference type="PRINTS" id="PR00141">
    <property type="entry name" value="PROTEASOME"/>
</dbReference>
<protein>
    <recommendedName>
        <fullName evidence="3">proteasome endopeptidase complex</fullName>
        <ecNumber evidence="3">3.4.25.1</ecNumber>
    </recommendedName>
</protein>
<dbReference type="PANTHER" id="PTHR32194:SF4">
    <property type="entry name" value="PROTEASOME SUBUNIT BETA TYPE-7"/>
    <property type="match status" value="1"/>
</dbReference>
<evidence type="ECO:0000256" key="10">
    <source>
        <dbReference type="ARBA" id="ARBA00026071"/>
    </source>
</evidence>
<reference evidence="14" key="1">
    <citation type="submission" date="2025-08" db="UniProtKB">
        <authorList>
            <consortium name="RefSeq"/>
        </authorList>
    </citation>
    <scope>IDENTIFICATION</scope>
</reference>
<dbReference type="GO" id="GO:0005634">
    <property type="term" value="C:nucleus"/>
    <property type="evidence" value="ECO:0007669"/>
    <property type="project" value="UniProtKB-SubCell"/>
</dbReference>
<keyword evidence="5" id="KW-0645">Protease</keyword>
<evidence type="ECO:0000256" key="1">
    <source>
        <dbReference type="ARBA" id="ARBA00001198"/>
    </source>
</evidence>
<evidence type="ECO:0000256" key="3">
    <source>
        <dbReference type="ARBA" id="ARBA00012039"/>
    </source>
</evidence>
<feature type="active site" description="Nucleophile" evidence="11">
    <location>
        <position position="7"/>
    </location>
</feature>
<dbReference type="GO" id="GO:0051603">
    <property type="term" value="P:proteolysis involved in protein catabolic process"/>
    <property type="evidence" value="ECO:0007669"/>
    <property type="project" value="InterPro"/>
</dbReference>
<comment type="catalytic activity">
    <reaction evidence="1">
        <text>Cleavage of peptide bonds with very broad specificity.</text>
        <dbReference type="EC" id="3.4.25.1"/>
    </reaction>
</comment>
<dbReference type="KEGG" id="dci:103518868"/>
<evidence type="ECO:0000256" key="4">
    <source>
        <dbReference type="ARBA" id="ARBA00022490"/>
    </source>
</evidence>
<evidence type="ECO:0000256" key="5">
    <source>
        <dbReference type="ARBA" id="ARBA00022670"/>
    </source>
</evidence>
<dbReference type="STRING" id="121845.A0A1S3DI16"/>
<evidence type="ECO:0000256" key="11">
    <source>
        <dbReference type="PIRSR" id="PIRSR600243-1"/>
    </source>
</evidence>
<dbReference type="GO" id="GO:0004298">
    <property type="term" value="F:threonine-type endopeptidase activity"/>
    <property type="evidence" value="ECO:0007669"/>
    <property type="project" value="UniProtKB-KW"/>
</dbReference>
<evidence type="ECO:0000256" key="7">
    <source>
        <dbReference type="ARBA" id="ARBA00022801"/>
    </source>
</evidence>
<keyword evidence="7" id="KW-0378">Hydrolase</keyword>
<sequence length="263" mass="28354">MMKMTGTTICGLLYEDGVILGADTRATMKDASGSSILIDHNCSKINRLSEKIYCCGAGSAADMKRLSGLVEANLECQFPKAHTDIPVICPVTMIKQTLYKYHGYLMCAFIIGGIDSAGGNQLFSIFQHGSSHGHKFCAMGTGLQPAMGILEAGWKENLSEKEGLTLMVDAIKAGILYDLGSGSKVDVTIIRKNGQVSSYKPYKVLSDRMPKCVQCIIPLGTTKVLSTQVIPIEKKPSEGKKRKHGIDDSGDGPRSKMLKSIQS</sequence>
<dbReference type="InterPro" id="IPR000243">
    <property type="entry name" value="Pept_T1A_subB"/>
</dbReference>
<keyword evidence="8" id="KW-0647">Proteasome</keyword>
<dbReference type="Proteomes" id="UP000079169">
    <property type="component" value="Unplaced"/>
</dbReference>
<keyword evidence="6" id="KW-0888">Threonine protease</keyword>
<evidence type="ECO:0000256" key="6">
    <source>
        <dbReference type="ARBA" id="ARBA00022698"/>
    </source>
</evidence>
<dbReference type="Gene3D" id="3.60.20.10">
    <property type="entry name" value="Glutamine Phosphoribosylpyrophosphate, subunit 1, domain 1"/>
    <property type="match status" value="1"/>
</dbReference>
<evidence type="ECO:0000256" key="9">
    <source>
        <dbReference type="ARBA" id="ARBA00023242"/>
    </source>
</evidence>
<dbReference type="InterPro" id="IPR029055">
    <property type="entry name" value="Ntn_hydrolases_N"/>
</dbReference>
<proteinExistence type="predicted"/>
<comment type="subcellular location">
    <subcellularLocation>
        <location evidence="2">Nucleus</location>
    </subcellularLocation>
</comment>
<dbReference type="InterPro" id="IPR023333">
    <property type="entry name" value="Proteasome_suB-type"/>
</dbReference>
<dbReference type="RefSeq" id="XP_008482173.3">
    <property type="nucleotide sequence ID" value="XM_008483951.3"/>
</dbReference>
<evidence type="ECO:0000313" key="13">
    <source>
        <dbReference type="Proteomes" id="UP000079169"/>
    </source>
</evidence>
<evidence type="ECO:0000256" key="8">
    <source>
        <dbReference type="ARBA" id="ARBA00022942"/>
    </source>
</evidence>
<keyword evidence="13" id="KW-1185">Reference proteome</keyword>
<evidence type="ECO:0000256" key="12">
    <source>
        <dbReference type="SAM" id="MobiDB-lite"/>
    </source>
</evidence>
<feature type="compositionally biased region" description="Basic and acidic residues" evidence="12">
    <location>
        <begin position="233"/>
        <end position="254"/>
    </location>
</feature>
<gene>
    <name evidence="14" type="primary">LOC103518868</name>
</gene>
<accession>A0A1S3DI16</accession>
<dbReference type="PaxDb" id="121845-A0A1S3DI16"/>
<dbReference type="OrthoDB" id="429533at2759"/>